<dbReference type="InterPro" id="IPR055151">
    <property type="entry name" value="GH113"/>
</dbReference>
<proteinExistence type="predicted"/>
<dbReference type="CDD" id="cd19608">
    <property type="entry name" value="GH113_mannanase-like"/>
    <property type="match status" value="1"/>
</dbReference>
<dbReference type="AlphaFoldDB" id="A0AA48HEK9"/>
<evidence type="ECO:0008006" key="4">
    <source>
        <dbReference type="Google" id="ProtNLM"/>
    </source>
</evidence>
<accession>A0AA48HEK9</accession>
<evidence type="ECO:0000313" key="3">
    <source>
        <dbReference type="Proteomes" id="UP001330184"/>
    </source>
</evidence>
<dbReference type="Gene3D" id="3.20.20.80">
    <property type="entry name" value="Glycosidases"/>
    <property type="match status" value="1"/>
</dbReference>
<organism evidence="2 3">
    <name type="scientific">Flagellimonas marinaquae</name>
    <dbReference type="NCBI Taxonomy" id="254955"/>
    <lineage>
        <taxon>Bacteria</taxon>
        <taxon>Pseudomonadati</taxon>
        <taxon>Bacteroidota</taxon>
        <taxon>Flavobacteriia</taxon>
        <taxon>Flavobacteriales</taxon>
        <taxon>Flavobacteriaceae</taxon>
        <taxon>Flagellimonas</taxon>
    </lineage>
</organism>
<reference evidence="2 3" key="1">
    <citation type="submission" date="2023-01" db="EMBL/GenBank/DDBJ databases">
        <title>Complete genome sequence of Muricauda aquimarina strain IFOP_LL357.</title>
        <authorList>
            <person name="Gajardo G."/>
            <person name="Ueki S."/>
            <person name="Maruyama F."/>
        </authorList>
    </citation>
    <scope>NUCLEOTIDE SEQUENCE [LARGE SCALE GENOMIC DNA]</scope>
    <source>
        <strain evidence="2 3">IFOP_LL357</strain>
    </source>
</reference>
<dbReference type="SUPFAM" id="SSF51445">
    <property type="entry name" value="(Trans)glycosidases"/>
    <property type="match status" value="1"/>
</dbReference>
<dbReference type="Proteomes" id="UP001330184">
    <property type="component" value="Chromosome"/>
</dbReference>
<feature type="region of interest" description="Disordered" evidence="1">
    <location>
        <begin position="311"/>
        <end position="337"/>
    </location>
</feature>
<sequence length="337" mass="39233">MKKIIFICATVLVSCSSAKFHKVNGVSFVSSGEEASQQHIDPVLNVQANYAAIMPFGFTSDINSPDLVFDSDRQWFGERREGVEQYIQKMHQNGVRIMVKPQIWISRGAFTGNLKMLTEADWKQFEEAYEAFILLYATLAEETQSDIFCIGTELKVFVNERPEFWSELITKVRHVYHGEITYAANWDEYAKTPFWSRLDYIGVNAYFPLCEEENPSVETLSKGWQPWKAKLKEVSKNKKSPILFTEFGYRSMDFTGKKPWLVDRNQTDVNLEAQARATQVLFDEFWSESWFAGGFVWKWFMQHNEVGGHEDNRFTPQNKPAESVIRKQYSQERKTRL</sequence>
<gene>
    <name evidence="2" type="ORF">MACH07_08350</name>
</gene>
<keyword evidence="3" id="KW-1185">Reference proteome</keyword>
<dbReference type="EMBL" id="AP027268">
    <property type="protein sequence ID" value="BDW92003.1"/>
    <property type="molecule type" value="Genomic_DNA"/>
</dbReference>
<dbReference type="RefSeq" id="WP_338196867.1">
    <property type="nucleotide sequence ID" value="NZ_AP027268.1"/>
</dbReference>
<name>A0AA48HEK9_9FLAO</name>
<dbReference type="InterPro" id="IPR017853">
    <property type="entry name" value="GH"/>
</dbReference>
<dbReference type="PROSITE" id="PS51257">
    <property type="entry name" value="PROKAR_LIPOPROTEIN"/>
    <property type="match status" value="1"/>
</dbReference>
<protein>
    <recommendedName>
        <fullName evidence="4">Glycoside hydrolase</fullName>
    </recommendedName>
</protein>
<dbReference type="Pfam" id="PF22612">
    <property type="entry name" value="GH113"/>
    <property type="match status" value="1"/>
</dbReference>
<evidence type="ECO:0000313" key="2">
    <source>
        <dbReference type="EMBL" id="BDW92003.1"/>
    </source>
</evidence>
<evidence type="ECO:0000256" key="1">
    <source>
        <dbReference type="SAM" id="MobiDB-lite"/>
    </source>
</evidence>